<evidence type="ECO:0000313" key="1">
    <source>
        <dbReference type="EMBL" id="GGJ50671.1"/>
    </source>
</evidence>
<dbReference type="PANTHER" id="PTHR39337:SF1">
    <property type="entry name" value="BLR5642 PROTEIN"/>
    <property type="match status" value="1"/>
</dbReference>
<dbReference type="Proteomes" id="UP000606115">
    <property type="component" value="Unassembled WGS sequence"/>
</dbReference>
<sequence length="182" mass="20706">MSGVTTPRIWTIGHSNRALEEFTDLLKENSIKQVLDVRKLAGSDKFPHFNSDVLTESLDAMGIKLWKLEPLDGRRTVSKEIPFEVNAWWENRSFHNYADHALSQEFTEALTELRDAGSSQRTAVMCSEAVWWRCHRRIISDHLLAHHVHVLHIMGPGKTVNAQLSAGAVLDENTAVRYPKHD</sequence>
<keyword evidence="2" id="KW-1185">Reference proteome</keyword>
<gene>
    <name evidence="1" type="ORF">GCM10007173_06540</name>
</gene>
<name>A0ABQ2DDH2_9MICC</name>
<dbReference type="InterPro" id="IPR014519">
    <property type="entry name" value="UCP024492"/>
</dbReference>
<dbReference type="EMBL" id="BMKX01000001">
    <property type="protein sequence ID" value="GGJ50671.1"/>
    <property type="molecule type" value="Genomic_DNA"/>
</dbReference>
<organism evidence="1 2">
    <name type="scientific">Glutamicibacter ardleyensis</name>
    <dbReference type="NCBI Taxonomy" id="225894"/>
    <lineage>
        <taxon>Bacteria</taxon>
        <taxon>Bacillati</taxon>
        <taxon>Actinomycetota</taxon>
        <taxon>Actinomycetes</taxon>
        <taxon>Micrococcales</taxon>
        <taxon>Micrococcaceae</taxon>
        <taxon>Glutamicibacter</taxon>
    </lineage>
</organism>
<dbReference type="Pfam" id="PF04343">
    <property type="entry name" value="DUF488"/>
    <property type="match status" value="1"/>
</dbReference>
<dbReference type="PANTHER" id="PTHR39337">
    <property type="entry name" value="BLR5642 PROTEIN"/>
    <property type="match status" value="1"/>
</dbReference>
<reference evidence="2" key="1">
    <citation type="journal article" date="2019" name="Int. J. Syst. Evol. Microbiol.">
        <title>The Global Catalogue of Microorganisms (GCM) 10K type strain sequencing project: providing services to taxonomists for standard genome sequencing and annotation.</title>
        <authorList>
            <consortium name="The Broad Institute Genomics Platform"/>
            <consortium name="The Broad Institute Genome Sequencing Center for Infectious Disease"/>
            <person name="Wu L."/>
            <person name="Ma J."/>
        </authorList>
    </citation>
    <scope>NUCLEOTIDE SEQUENCE [LARGE SCALE GENOMIC DNA]</scope>
    <source>
        <strain evidence="2">CGMCC 1.3685</strain>
    </source>
</reference>
<dbReference type="RefSeq" id="WP_188683630.1">
    <property type="nucleotide sequence ID" value="NZ_BMKX01000001.1"/>
</dbReference>
<protein>
    <recommendedName>
        <fullName evidence="3">DUF488 domain-containing protein</fullName>
    </recommendedName>
</protein>
<proteinExistence type="predicted"/>
<accession>A0ABQ2DDH2</accession>
<comment type="caution">
    <text evidence="1">The sequence shown here is derived from an EMBL/GenBank/DDBJ whole genome shotgun (WGS) entry which is preliminary data.</text>
</comment>
<dbReference type="InterPro" id="IPR007438">
    <property type="entry name" value="DUF488"/>
</dbReference>
<evidence type="ECO:0000313" key="2">
    <source>
        <dbReference type="Proteomes" id="UP000606115"/>
    </source>
</evidence>
<dbReference type="GeneID" id="303303049"/>
<dbReference type="PIRSF" id="PIRSF024492">
    <property type="entry name" value="UCP024492"/>
    <property type="match status" value="1"/>
</dbReference>
<evidence type="ECO:0008006" key="3">
    <source>
        <dbReference type="Google" id="ProtNLM"/>
    </source>
</evidence>